<dbReference type="PANTHER" id="PTHR43405:SF1">
    <property type="entry name" value="GLYCOSYL HYDROLASE DIGH"/>
    <property type="match status" value="1"/>
</dbReference>
<feature type="domain" description="Glycosyl hydrolase-like 10" evidence="2">
    <location>
        <begin position="22"/>
        <end position="258"/>
    </location>
</feature>
<dbReference type="InterPro" id="IPR017853">
    <property type="entry name" value="GH"/>
</dbReference>
<gene>
    <name evidence="3" type="ORF">GCM10008955_32880</name>
</gene>
<keyword evidence="4" id="KW-1185">Reference proteome</keyword>
<dbReference type="InterPro" id="IPR003790">
    <property type="entry name" value="GHL10"/>
</dbReference>
<name>A0ABQ2F388_9DEIO</name>
<dbReference type="Pfam" id="PF02638">
    <property type="entry name" value="GHL10"/>
    <property type="match status" value="1"/>
</dbReference>
<evidence type="ECO:0000313" key="3">
    <source>
        <dbReference type="EMBL" id="GGK36478.1"/>
    </source>
</evidence>
<dbReference type="EMBL" id="BMPP01000016">
    <property type="protein sequence ID" value="GGK36478.1"/>
    <property type="molecule type" value="Genomic_DNA"/>
</dbReference>
<sequence>MPKPEVAEPRLVAGPLQTGPAMRGLWVDAFGPGFKTPLEVDRLIADARAMNINTLFVQTVKRGDCYCNGSLLPRTEDPAVPPGFDPLADVLAKAHAQGIKVHAWVIPTAVSNRAIRYAVTNPEHVINAHGEGSEQDWLTRNAAGSMWAGNDQQLDLGNPDAREYVVDAIRSVAADYNVDGVQLDRVRYPDPSGAVQDWGYNPGAVAAYQTETETTVMPAPGDASWTQWRRDRVNVLVSEVSAGVRDVRPEAVISVAAITYGAAPQTPEAFAFTRTYAQVL</sequence>
<dbReference type="Proteomes" id="UP000647587">
    <property type="component" value="Unassembled WGS sequence"/>
</dbReference>
<dbReference type="Gene3D" id="3.20.20.80">
    <property type="entry name" value="Glycosidases"/>
    <property type="match status" value="1"/>
</dbReference>
<evidence type="ECO:0000313" key="4">
    <source>
        <dbReference type="Proteomes" id="UP000647587"/>
    </source>
</evidence>
<comment type="caution">
    <text evidence="3">The sequence shown here is derived from an EMBL/GenBank/DDBJ whole genome shotgun (WGS) entry which is preliminary data.</text>
</comment>
<organism evidence="3 4">
    <name type="scientific">Deinococcus malanensis</name>
    <dbReference type="NCBI Taxonomy" id="1706855"/>
    <lineage>
        <taxon>Bacteria</taxon>
        <taxon>Thermotogati</taxon>
        <taxon>Deinococcota</taxon>
        <taxon>Deinococci</taxon>
        <taxon>Deinococcales</taxon>
        <taxon>Deinococcaceae</taxon>
        <taxon>Deinococcus</taxon>
    </lineage>
</organism>
<proteinExistence type="predicted"/>
<dbReference type="SUPFAM" id="SSF51445">
    <property type="entry name" value="(Trans)glycosidases"/>
    <property type="match status" value="1"/>
</dbReference>
<dbReference type="InterPro" id="IPR052177">
    <property type="entry name" value="Divisome_Glycosyl_Hydrolase"/>
</dbReference>
<reference evidence="4" key="1">
    <citation type="journal article" date="2019" name="Int. J. Syst. Evol. Microbiol.">
        <title>The Global Catalogue of Microorganisms (GCM) 10K type strain sequencing project: providing services to taxonomists for standard genome sequencing and annotation.</title>
        <authorList>
            <consortium name="The Broad Institute Genomics Platform"/>
            <consortium name="The Broad Institute Genome Sequencing Center for Infectious Disease"/>
            <person name="Wu L."/>
            <person name="Ma J."/>
        </authorList>
    </citation>
    <scope>NUCLEOTIDE SEQUENCE [LARGE SCALE GENOMIC DNA]</scope>
    <source>
        <strain evidence="4">JCM 30331</strain>
    </source>
</reference>
<evidence type="ECO:0000256" key="1">
    <source>
        <dbReference type="ARBA" id="ARBA00022729"/>
    </source>
</evidence>
<protein>
    <recommendedName>
        <fullName evidence="2">Glycosyl hydrolase-like 10 domain-containing protein</fullName>
    </recommendedName>
</protein>
<accession>A0ABQ2F388</accession>
<evidence type="ECO:0000259" key="2">
    <source>
        <dbReference type="Pfam" id="PF02638"/>
    </source>
</evidence>
<keyword evidence="1" id="KW-0732">Signal</keyword>
<dbReference type="PANTHER" id="PTHR43405">
    <property type="entry name" value="GLYCOSYL HYDROLASE DIGH"/>
    <property type="match status" value="1"/>
</dbReference>